<evidence type="ECO:0000313" key="8">
    <source>
        <dbReference type="EMBL" id="GMM35723.1"/>
    </source>
</evidence>
<keyword evidence="2 4" id="KW-0378">Hydrolase</keyword>
<dbReference type="GO" id="GO:0016985">
    <property type="term" value="F:mannan endo-1,4-beta-mannosidase activity"/>
    <property type="evidence" value="ECO:0007669"/>
    <property type="project" value="InterPro"/>
</dbReference>
<proteinExistence type="inferred from homology"/>
<feature type="compositionally biased region" description="Low complexity" evidence="5">
    <location>
        <begin position="341"/>
        <end position="360"/>
    </location>
</feature>
<evidence type="ECO:0000256" key="4">
    <source>
        <dbReference type="PROSITE-ProRule" id="PRU01100"/>
    </source>
</evidence>
<dbReference type="GeneID" id="90073698"/>
<evidence type="ECO:0000256" key="3">
    <source>
        <dbReference type="ARBA" id="ARBA00023295"/>
    </source>
</evidence>
<dbReference type="GO" id="GO:0006080">
    <property type="term" value="P:substituted mannan metabolic process"/>
    <property type="evidence" value="ECO:0007669"/>
    <property type="project" value="InterPro"/>
</dbReference>
<evidence type="ECO:0000259" key="7">
    <source>
        <dbReference type="PROSITE" id="PS51764"/>
    </source>
</evidence>
<keyword evidence="9" id="KW-1185">Reference proteome</keyword>
<organism evidence="8 9">
    <name type="scientific">Saccharomycopsis crataegensis</name>
    <dbReference type="NCBI Taxonomy" id="43959"/>
    <lineage>
        <taxon>Eukaryota</taxon>
        <taxon>Fungi</taxon>
        <taxon>Dikarya</taxon>
        <taxon>Ascomycota</taxon>
        <taxon>Saccharomycotina</taxon>
        <taxon>Saccharomycetes</taxon>
        <taxon>Saccharomycopsidaceae</taxon>
        <taxon>Saccharomycopsis</taxon>
    </lineage>
</organism>
<evidence type="ECO:0000256" key="2">
    <source>
        <dbReference type="ARBA" id="ARBA00022801"/>
    </source>
</evidence>
<feature type="domain" description="GH26" evidence="7">
    <location>
        <begin position="33"/>
        <end position="300"/>
    </location>
</feature>
<dbReference type="InterPro" id="IPR017853">
    <property type="entry name" value="GH"/>
</dbReference>
<protein>
    <recommendedName>
        <fullName evidence="7">GH26 domain-containing protein</fullName>
    </recommendedName>
</protein>
<dbReference type="PROSITE" id="PS51764">
    <property type="entry name" value="GH26"/>
    <property type="match status" value="1"/>
</dbReference>
<dbReference type="InterPro" id="IPR000805">
    <property type="entry name" value="Glyco_hydro_26"/>
</dbReference>
<evidence type="ECO:0000313" key="9">
    <source>
        <dbReference type="Proteomes" id="UP001360560"/>
    </source>
</evidence>
<dbReference type="Proteomes" id="UP001360560">
    <property type="component" value="Unassembled WGS sequence"/>
</dbReference>
<evidence type="ECO:0000256" key="1">
    <source>
        <dbReference type="ARBA" id="ARBA00007754"/>
    </source>
</evidence>
<reference evidence="8 9" key="1">
    <citation type="journal article" date="2023" name="Elife">
        <title>Identification of key yeast species and microbe-microbe interactions impacting larval growth of Drosophila in the wild.</title>
        <authorList>
            <person name="Mure A."/>
            <person name="Sugiura Y."/>
            <person name="Maeda R."/>
            <person name="Honda K."/>
            <person name="Sakurai N."/>
            <person name="Takahashi Y."/>
            <person name="Watada M."/>
            <person name="Katoh T."/>
            <person name="Gotoh A."/>
            <person name="Gotoh Y."/>
            <person name="Taniguchi I."/>
            <person name="Nakamura K."/>
            <person name="Hayashi T."/>
            <person name="Katayama T."/>
            <person name="Uemura T."/>
            <person name="Hattori Y."/>
        </authorList>
    </citation>
    <scope>NUCLEOTIDE SEQUENCE [LARGE SCALE GENOMIC DNA]</scope>
    <source>
        <strain evidence="8 9">SC-9</strain>
    </source>
</reference>
<evidence type="ECO:0000256" key="5">
    <source>
        <dbReference type="SAM" id="MobiDB-lite"/>
    </source>
</evidence>
<feature type="signal peptide" evidence="6">
    <location>
        <begin position="1"/>
        <end position="20"/>
    </location>
</feature>
<feature type="compositionally biased region" description="Polar residues" evidence="5">
    <location>
        <begin position="318"/>
        <end position="336"/>
    </location>
</feature>
<comment type="caution">
    <text evidence="8">The sequence shown here is derived from an EMBL/GenBank/DDBJ whole genome shotgun (WGS) entry which is preliminary data.</text>
</comment>
<feature type="active site" description="Proton donor" evidence="4">
    <location>
        <position position="153"/>
    </location>
</feature>
<feature type="active site" description="Nucleophile" evidence="4">
    <location>
        <position position="251"/>
    </location>
</feature>
<dbReference type="RefSeq" id="XP_064852719.1">
    <property type="nucleotide sequence ID" value="XM_064996647.1"/>
</dbReference>
<keyword evidence="3 4" id="KW-0326">Glycosidase</keyword>
<dbReference type="SUPFAM" id="SSF51445">
    <property type="entry name" value="(Trans)glycosidases"/>
    <property type="match status" value="1"/>
</dbReference>
<dbReference type="AlphaFoldDB" id="A0AAV5QLR5"/>
<comment type="similarity">
    <text evidence="1 4">Belongs to the glycosyl hydrolase 26 family.</text>
</comment>
<dbReference type="PANTHER" id="PTHR40079">
    <property type="entry name" value="MANNAN ENDO-1,4-BETA-MANNOSIDASE E-RELATED"/>
    <property type="match status" value="1"/>
</dbReference>
<feature type="chain" id="PRO_5043797904" description="GH26 domain-containing protein" evidence="6">
    <location>
        <begin position="21"/>
        <end position="390"/>
    </location>
</feature>
<evidence type="ECO:0000256" key="6">
    <source>
        <dbReference type="SAM" id="SignalP"/>
    </source>
</evidence>
<feature type="region of interest" description="Disordered" evidence="5">
    <location>
        <begin position="318"/>
        <end position="360"/>
    </location>
</feature>
<dbReference type="Pfam" id="PF02156">
    <property type="entry name" value="Glyco_hydro_26"/>
    <property type="match status" value="1"/>
</dbReference>
<keyword evidence="6" id="KW-0732">Signal</keyword>
<dbReference type="PANTHER" id="PTHR40079:SF6">
    <property type="entry name" value="GH26 DOMAIN-CONTAINING PROTEIN"/>
    <property type="match status" value="1"/>
</dbReference>
<dbReference type="Gene3D" id="3.20.20.80">
    <property type="entry name" value="Glycosidases"/>
    <property type="match status" value="1"/>
</dbReference>
<accession>A0AAV5QLR5</accession>
<name>A0AAV5QLR5_9ASCO</name>
<sequence>MKFIETLALGALTLAISANGAPLASQDWALKKRNAASLTLPANCLKQNNIGVGWLPDDDNGYISIDTITNTTGPACFYGLYSHFGADLSVSNSDILGDKLSDVKNSGAIAVLSMMPFSVSLSGVTTEVAAQVALVVKEYTDQGITVLLRFAHEFNYYTTSGMFHGTSTDFKTAWINIYNAVKSNPKVKMFWSPNNTQNTGSLAEWWPGDDTVDVVGIDAYKTQSTDTFDSFYQEFYQAYSASKNLPFVIAETGTINDSYKAEWLKELASQSQSKYSNYVGFSWFEYNKPSEGDFRVVTGPIDYAKQVLTGMGNNKAASTKSYSTESASHSPTATVGGNQGAKSTAATSQTTTETPPNSTATALKSIKDSISSMQNALESIQSSIAKLESK</sequence>
<dbReference type="InterPro" id="IPR022790">
    <property type="entry name" value="GH26_dom"/>
</dbReference>
<dbReference type="EMBL" id="BTFZ01000011">
    <property type="protein sequence ID" value="GMM35723.1"/>
    <property type="molecule type" value="Genomic_DNA"/>
</dbReference>
<gene>
    <name evidence="8" type="ORF">DASC09_030480</name>
</gene>